<evidence type="ECO:0000256" key="1">
    <source>
        <dbReference type="SAM" id="MobiDB-lite"/>
    </source>
</evidence>
<organism evidence="3 4">
    <name type="scientific">Mycena indigotica</name>
    <dbReference type="NCBI Taxonomy" id="2126181"/>
    <lineage>
        <taxon>Eukaryota</taxon>
        <taxon>Fungi</taxon>
        <taxon>Dikarya</taxon>
        <taxon>Basidiomycota</taxon>
        <taxon>Agaricomycotina</taxon>
        <taxon>Agaricomycetes</taxon>
        <taxon>Agaricomycetidae</taxon>
        <taxon>Agaricales</taxon>
        <taxon>Marasmiineae</taxon>
        <taxon>Mycenaceae</taxon>
        <taxon>Mycena</taxon>
    </lineage>
</organism>
<evidence type="ECO:0000313" key="3">
    <source>
        <dbReference type="EMBL" id="KAF7289795.1"/>
    </source>
</evidence>
<accession>A0A8H6S1W9</accession>
<keyword evidence="2" id="KW-0812">Transmembrane</keyword>
<proteinExistence type="predicted"/>
<feature type="compositionally biased region" description="Basic and acidic residues" evidence="1">
    <location>
        <begin position="166"/>
        <end position="191"/>
    </location>
</feature>
<dbReference type="Proteomes" id="UP000636479">
    <property type="component" value="Unassembled WGS sequence"/>
</dbReference>
<keyword evidence="2" id="KW-1133">Transmembrane helix</keyword>
<dbReference type="GeneID" id="59352484"/>
<dbReference type="EMBL" id="JACAZF010000016">
    <property type="protein sequence ID" value="KAF7289795.1"/>
    <property type="molecule type" value="Genomic_DNA"/>
</dbReference>
<name>A0A8H6S1W9_9AGAR</name>
<keyword evidence="4" id="KW-1185">Reference proteome</keyword>
<protein>
    <submittedName>
        <fullName evidence="3">Uncharacterized protein</fullName>
    </submittedName>
</protein>
<dbReference type="OrthoDB" id="3052633at2759"/>
<evidence type="ECO:0000256" key="2">
    <source>
        <dbReference type="SAM" id="Phobius"/>
    </source>
</evidence>
<feature type="compositionally biased region" description="Low complexity" evidence="1">
    <location>
        <begin position="198"/>
        <end position="210"/>
    </location>
</feature>
<feature type="transmembrane region" description="Helical" evidence="2">
    <location>
        <begin position="51"/>
        <end position="71"/>
    </location>
</feature>
<feature type="region of interest" description="Disordered" evidence="1">
    <location>
        <begin position="156"/>
        <end position="210"/>
    </location>
</feature>
<dbReference type="AlphaFoldDB" id="A0A8H6S1W9"/>
<evidence type="ECO:0000313" key="4">
    <source>
        <dbReference type="Proteomes" id="UP000636479"/>
    </source>
</evidence>
<reference evidence="3" key="1">
    <citation type="submission" date="2020-05" db="EMBL/GenBank/DDBJ databases">
        <title>Mycena genomes resolve the evolution of fungal bioluminescence.</title>
        <authorList>
            <person name="Tsai I.J."/>
        </authorList>
    </citation>
    <scope>NUCLEOTIDE SEQUENCE</scope>
    <source>
        <strain evidence="3">171206Taipei</strain>
    </source>
</reference>
<gene>
    <name evidence="3" type="ORF">MIND_01353700</name>
</gene>
<feature type="transmembrane region" description="Helical" evidence="2">
    <location>
        <begin position="20"/>
        <end position="39"/>
    </location>
</feature>
<dbReference type="RefSeq" id="XP_037213524.1">
    <property type="nucleotide sequence ID" value="XM_037369968.1"/>
</dbReference>
<sequence>MGIGGKERAGLGRILLRTGCIYFIALLVLSLADMLVLIFDHVPAFATRYDYWVVPYYTPVFRTIIICRFLLMLRGIYYDELDGKIDGEATHIASEQLVFARSRSLASRIIGTMGAPVDASRFDGVDYEQDDEYDEWLDDQDEDSLAGVKAKDPLAAGLAMMAQPETKSKGKGKEKGDLEPGMDMEEKHHETTPPVARSPSLSGSGSASDA</sequence>
<keyword evidence="2" id="KW-0472">Membrane</keyword>
<comment type="caution">
    <text evidence="3">The sequence shown here is derived from an EMBL/GenBank/DDBJ whole genome shotgun (WGS) entry which is preliminary data.</text>
</comment>